<organism evidence="2 3">
    <name type="scientific">Mariniradius sediminis</name>
    <dbReference type="NCBI Taxonomy" id="2909237"/>
    <lineage>
        <taxon>Bacteria</taxon>
        <taxon>Pseudomonadati</taxon>
        <taxon>Bacteroidota</taxon>
        <taxon>Cytophagia</taxon>
        <taxon>Cytophagales</taxon>
        <taxon>Cyclobacteriaceae</taxon>
        <taxon>Mariniradius</taxon>
    </lineage>
</organism>
<dbReference type="InterPro" id="IPR015890">
    <property type="entry name" value="Chorismate_C"/>
</dbReference>
<reference evidence="2 3" key="1">
    <citation type="submission" date="2022-01" db="EMBL/GenBank/DDBJ databases">
        <title>Mariniradius saccharolyticus sp. nov., isolated from sediment of a river.</title>
        <authorList>
            <person name="Liu H."/>
        </authorList>
    </citation>
    <scope>NUCLEOTIDE SEQUENCE [LARGE SCALE GENOMIC DNA]</scope>
    <source>
        <strain evidence="2 3">RY-2</strain>
    </source>
</reference>
<comment type="caution">
    <text evidence="2">The sequence shown here is derived from an EMBL/GenBank/DDBJ whole genome shotgun (WGS) entry which is preliminary data.</text>
</comment>
<accession>A0ABS9BZ80</accession>
<dbReference type="Pfam" id="PF00425">
    <property type="entry name" value="Chorismate_bind"/>
    <property type="match status" value="1"/>
</dbReference>
<dbReference type="SUPFAM" id="SSF56322">
    <property type="entry name" value="ADC synthase"/>
    <property type="match status" value="1"/>
</dbReference>
<dbReference type="Proteomes" id="UP001201449">
    <property type="component" value="Unassembled WGS sequence"/>
</dbReference>
<evidence type="ECO:0000313" key="2">
    <source>
        <dbReference type="EMBL" id="MCF1752970.1"/>
    </source>
</evidence>
<keyword evidence="3" id="KW-1185">Reference proteome</keyword>
<dbReference type="EMBL" id="JAKEVZ010000018">
    <property type="protein sequence ID" value="MCF1752970.1"/>
    <property type="molecule type" value="Genomic_DNA"/>
</dbReference>
<dbReference type="InterPro" id="IPR005801">
    <property type="entry name" value="ADC_synthase"/>
</dbReference>
<dbReference type="Gene3D" id="3.60.120.10">
    <property type="entry name" value="Anthranilate synthase"/>
    <property type="match status" value="1"/>
</dbReference>
<evidence type="ECO:0000313" key="3">
    <source>
        <dbReference type="Proteomes" id="UP001201449"/>
    </source>
</evidence>
<feature type="domain" description="Chorismate-utilising enzyme C-terminal" evidence="1">
    <location>
        <begin position="150"/>
        <end position="406"/>
    </location>
</feature>
<dbReference type="PANTHER" id="PTHR11236">
    <property type="entry name" value="AMINOBENZOATE/ANTHRANILATE SYNTHASE"/>
    <property type="match status" value="1"/>
</dbReference>
<name>A0ABS9BZ80_9BACT</name>
<evidence type="ECO:0000259" key="1">
    <source>
        <dbReference type="Pfam" id="PF00425"/>
    </source>
</evidence>
<dbReference type="InterPro" id="IPR019999">
    <property type="entry name" value="Anth_synth_I-like"/>
</dbReference>
<gene>
    <name evidence="2" type="ORF">L0U89_18065</name>
</gene>
<dbReference type="PANTHER" id="PTHR11236:SF50">
    <property type="entry name" value="AMINODEOXYCHORISMATE SYNTHASE COMPONENT 1"/>
    <property type="match status" value="1"/>
</dbReference>
<dbReference type="PRINTS" id="PR00095">
    <property type="entry name" value="ANTSNTHASEI"/>
</dbReference>
<proteinExistence type="predicted"/>
<protein>
    <submittedName>
        <fullName evidence="2">Anthranilate synthase component I family protein</fullName>
    </submittedName>
</protein>
<sequence>MKVEIQVPTGQSEFFKRKLLGWLDARFPFFLYSPTTHFGYPNGEFQGRILAGSKSISWGQIGIVPFENDLVALVGYDFKNKIEALKSENPTMVDCPDYVFWEAELSISWEDGILVFSHLDASMLATDFERFSEVLPDKNPRVEVLGLESKETYSEKVKAIQQHIVEGDIYELNFCQAFLFQQYSWNPILGFLDLMRTSLMPFSAFYKANNLYLLAASPERFLKKTGRKLIAQPIKGTIRRGKNEAEDEMLRLRLLDSEKERAENLMIVDLMRNDLSKVSEIGTVDVDELFGVYAFPKVHQMISTVSSTLREKVSLKEIFHAAFPMGSMTGAPKIKCMELIERYENFTRGWFSGTLGVVQPNGDFDFNVIIRSIVFDKSLGKGYFAVGSAITYDADPAYEYEECLLKASAILEVLTRQR</sequence>
<dbReference type="RefSeq" id="WP_234862802.1">
    <property type="nucleotide sequence ID" value="NZ_JAKEVZ010000018.1"/>
</dbReference>